<evidence type="ECO:0000313" key="1">
    <source>
        <dbReference type="EMBL" id="MCP2159137.1"/>
    </source>
</evidence>
<sequence>MRYRPLSPDGLVDECVAAIADLPGRRVVAVDGADAAEPATLADALARRLRATGRAADVVDLHHWLRPASTRMEWGHTDAESYRTAWFDLAAIGREVIDALRSRGEWLPRLWDPERDRSFRDEPSPAGPDQVIVLAGPMLVGSGLDVDLTVALRMTEGALRRRTPEAEHWTIAPLLEQADETGPADIEVRWDHPDRPAVRVA</sequence>
<dbReference type="RefSeq" id="WP_253652736.1">
    <property type="nucleotide sequence ID" value="NZ_BAAAOE010000004.1"/>
</dbReference>
<evidence type="ECO:0000313" key="2">
    <source>
        <dbReference type="Proteomes" id="UP001205740"/>
    </source>
</evidence>
<dbReference type="Gene3D" id="3.40.50.300">
    <property type="entry name" value="P-loop containing nucleotide triphosphate hydrolases"/>
    <property type="match status" value="1"/>
</dbReference>
<dbReference type="InterPro" id="IPR027417">
    <property type="entry name" value="P-loop_NTPase"/>
</dbReference>
<comment type="caution">
    <text evidence="1">The sequence shown here is derived from an EMBL/GenBank/DDBJ whole genome shotgun (WGS) entry which is preliminary data.</text>
</comment>
<proteinExistence type="predicted"/>
<organism evidence="1 2">
    <name type="scientific">Williamsia serinedens</name>
    <dbReference type="NCBI Taxonomy" id="391736"/>
    <lineage>
        <taxon>Bacteria</taxon>
        <taxon>Bacillati</taxon>
        <taxon>Actinomycetota</taxon>
        <taxon>Actinomycetes</taxon>
        <taxon>Mycobacteriales</taxon>
        <taxon>Nocardiaceae</taxon>
        <taxon>Williamsia</taxon>
    </lineage>
</organism>
<accession>A0ABT1GVX9</accession>
<dbReference type="Proteomes" id="UP001205740">
    <property type="component" value="Unassembled WGS sequence"/>
</dbReference>
<protein>
    <recommendedName>
        <fullName evidence="3">Uridine kinase</fullName>
    </recommendedName>
</protein>
<keyword evidence="2" id="KW-1185">Reference proteome</keyword>
<gene>
    <name evidence="1" type="ORF">LX12_000301</name>
</gene>
<name>A0ABT1GVX9_9NOCA</name>
<reference evidence="1 2" key="1">
    <citation type="submission" date="2022-06" db="EMBL/GenBank/DDBJ databases">
        <title>Genomic Encyclopedia of Archaeal and Bacterial Type Strains, Phase II (KMG-II): from individual species to whole genera.</title>
        <authorList>
            <person name="Goeker M."/>
        </authorList>
    </citation>
    <scope>NUCLEOTIDE SEQUENCE [LARGE SCALE GENOMIC DNA]</scope>
    <source>
        <strain evidence="1 2">DSM 45037</strain>
    </source>
</reference>
<dbReference type="EMBL" id="JAMTCG010000001">
    <property type="protein sequence ID" value="MCP2159137.1"/>
    <property type="molecule type" value="Genomic_DNA"/>
</dbReference>
<evidence type="ECO:0008006" key="3">
    <source>
        <dbReference type="Google" id="ProtNLM"/>
    </source>
</evidence>